<keyword evidence="2" id="KW-1185">Reference proteome</keyword>
<dbReference type="EMBL" id="SLVJ01000003">
    <property type="protein sequence ID" value="TCM69165.1"/>
    <property type="molecule type" value="Genomic_DNA"/>
</dbReference>
<protein>
    <submittedName>
        <fullName evidence="1">Uncharacterized protein</fullName>
    </submittedName>
</protein>
<proteinExistence type="predicted"/>
<gene>
    <name evidence="1" type="ORF">EC844_103110</name>
</gene>
<organism evidence="1 2">
    <name type="scientific">Acinetobacter calcoaceticus</name>
    <dbReference type="NCBI Taxonomy" id="471"/>
    <lineage>
        <taxon>Bacteria</taxon>
        <taxon>Pseudomonadati</taxon>
        <taxon>Pseudomonadota</taxon>
        <taxon>Gammaproteobacteria</taxon>
        <taxon>Moraxellales</taxon>
        <taxon>Moraxellaceae</taxon>
        <taxon>Acinetobacter</taxon>
        <taxon>Acinetobacter calcoaceticus/baumannii complex</taxon>
    </lineage>
</organism>
<dbReference type="Proteomes" id="UP000294963">
    <property type="component" value="Unassembled WGS sequence"/>
</dbReference>
<sequence>MNMIQPNKTLIFPASKFILTMGISLLSASLLLACKGGGDGDKLTAPKQAPVVKTDPNSKLTDIAIGSPVVGGAALPPLPIDTHPTKIESDDDAINALINGVYTTGLTTVEPFYAGRSECAADSSQLCPFVTRYQMDKDKRIITKTWAYLFNSQKWVEIQSRVNSFDQIFFAATIAGDGQRWTNSALPLSQNLAERQTLLDPKTQKYWPSLRYTLGNTEVSLIGRSVALKSVNQGIMSGVSYSTQAQTLRYHLGVTKGELINLNTVGMWQKADDAQTYPSLDAFRAKHSDPNAILCFTADRVDKGIVFNRNRSGADLYQIKSNCDASQATQGPVEQLREGLKTIDQQKVMYLTVDPRSTLLNQLTSELQFYWVFALNSKGQPMQGRAYQQGFMQQVNAEFYNEAAVKEWLKAKHHYYELALPWTQPK</sequence>
<comment type="caution">
    <text evidence="1">The sequence shown here is derived from an EMBL/GenBank/DDBJ whole genome shotgun (WGS) entry which is preliminary data.</text>
</comment>
<accession>A0A4R1Y2T0</accession>
<reference evidence="1 2" key="1">
    <citation type="submission" date="2019-03" db="EMBL/GenBank/DDBJ databases">
        <title>Genomic analyses of the natural microbiome of Caenorhabditis elegans.</title>
        <authorList>
            <person name="Samuel B."/>
        </authorList>
    </citation>
    <scope>NUCLEOTIDE SEQUENCE [LARGE SCALE GENOMIC DNA]</scope>
    <source>
        <strain evidence="1 2">JUb89</strain>
    </source>
</reference>
<name>A0A4R1Y2T0_ACICA</name>
<evidence type="ECO:0000313" key="2">
    <source>
        <dbReference type="Proteomes" id="UP000294963"/>
    </source>
</evidence>
<dbReference type="AlphaFoldDB" id="A0A4R1Y2T0"/>
<evidence type="ECO:0000313" key="1">
    <source>
        <dbReference type="EMBL" id="TCM69165.1"/>
    </source>
</evidence>